<evidence type="ECO:0000313" key="3">
    <source>
        <dbReference type="Proteomes" id="UP000030466"/>
    </source>
</evidence>
<evidence type="ECO:0000259" key="1">
    <source>
        <dbReference type="Pfam" id="PF13340"/>
    </source>
</evidence>
<proteinExistence type="predicted"/>
<organism evidence="2 3">
    <name type="scientific">Kocuria rosea subsp. polaris</name>
    <dbReference type="NCBI Taxonomy" id="136273"/>
    <lineage>
        <taxon>Bacteria</taxon>
        <taxon>Bacillati</taxon>
        <taxon>Actinomycetota</taxon>
        <taxon>Actinomycetes</taxon>
        <taxon>Micrococcales</taxon>
        <taxon>Micrococcaceae</taxon>
        <taxon>Kocuria</taxon>
    </lineage>
</organism>
<dbReference type="PANTHER" id="PTHR46637">
    <property type="entry name" value="TIS1421-TRANSPOSASE PROTEIN A"/>
    <property type="match status" value="1"/>
</dbReference>
<gene>
    <name evidence="2" type="ORF">GY22_17250</name>
</gene>
<dbReference type="Pfam" id="PF13340">
    <property type="entry name" value="DUF4096"/>
    <property type="match status" value="1"/>
</dbReference>
<name>A0A0A6VNZ3_KOCRO</name>
<keyword evidence="3" id="KW-1185">Reference proteome</keyword>
<dbReference type="Proteomes" id="UP000030466">
    <property type="component" value="Unassembled WGS sequence"/>
</dbReference>
<dbReference type="EMBL" id="JSUH01000057">
    <property type="protein sequence ID" value="KHD96158.1"/>
    <property type="molecule type" value="Genomic_DNA"/>
</dbReference>
<sequence>MSRTTVLTDEQWERIRPLLPSSEGKRGRPFRDDRPVVEGIIYRYRCGIAWRDVPQQFGPWQTVWKRHRRYSADGTWDKILAALLTEAQKVQLIDWAVSVDSTINRAHQHATNFARATGGGIELHESLRRAG</sequence>
<reference evidence="2 3" key="1">
    <citation type="journal article" date="2003" name="Int. J. Syst. Evol. Microbiol.">
        <title>Kocuria polaris sp. nov., an orange-pigmented psychrophilic bacterium isolated from an Antarctic cyanobacterial mat sample.</title>
        <authorList>
            <person name="Reddy G.S."/>
            <person name="Prakash J.S."/>
            <person name="Prabahar V."/>
            <person name="Matsumoto G.I."/>
            <person name="Stackebrandt E."/>
            <person name="Shivaji S."/>
        </authorList>
    </citation>
    <scope>NUCLEOTIDE SEQUENCE [LARGE SCALE GENOMIC DNA]</scope>
    <source>
        <strain evidence="2 3">CMS 76or</strain>
    </source>
</reference>
<feature type="domain" description="Insertion element IS402-like" evidence="1">
    <location>
        <begin position="7"/>
        <end position="79"/>
    </location>
</feature>
<comment type="caution">
    <text evidence="2">The sequence shown here is derived from an EMBL/GenBank/DDBJ whole genome shotgun (WGS) entry which is preliminary data.</text>
</comment>
<dbReference type="AlphaFoldDB" id="A0A0A6VNZ3"/>
<protein>
    <submittedName>
        <fullName evidence="2">Transposase</fullName>
    </submittedName>
</protein>
<accession>A0A0A6VNZ3</accession>
<dbReference type="NCBIfam" id="NF033580">
    <property type="entry name" value="transpos_IS5_3"/>
    <property type="match status" value="1"/>
</dbReference>
<evidence type="ECO:0000313" key="2">
    <source>
        <dbReference type="EMBL" id="KHD96158.1"/>
    </source>
</evidence>
<dbReference type="InterPro" id="IPR025161">
    <property type="entry name" value="IS402-like_dom"/>
</dbReference>
<dbReference type="InterPro" id="IPR052909">
    <property type="entry name" value="Transposase_6_like"/>
</dbReference>
<dbReference type="PANTHER" id="PTHR46637:SF1">
    <property type="entry name" value="BLL5188 PROTEIN"/>
    <property type="match status" value="1"/>
</dbReference>